<dbReference type="InterPro" id="IPR001965">
    <property type="entry name" value="Znf_PHD"/>
</dbReference>
<dbReference type="SMART" id="SM00249">
    <property type="entry name" value="PHD"/>
    <property type="match status" value="1"/>
</dbReference>
<evidence type="ECO:0000256" key="7">
    <source>
        <dbReference type="ARBA" id="ARBA00023125"/>
    </source>
</evidence>
<dbReference type="EMBL" id="GITU01004093">
    <property type="protein sequence ID" value="MBC1172796.1"/>
    <property type="molecule type" value="Transcribed_RNA"/>
</dbReference>
<evidence type="ECO:0000313" key="16">
    <source>
        <dbReference type="EMBL" id="MBC1172796.1"/>
    </source>
</evidence>
<dbReference type="AlphaFoldDB" id="A0A1B0CTT9"/>
<dbReference type="InterPro" id="IPR011011">
    <property type="entry name" value="Znf_FYVE_PHD"/>
</dbReference>
<evidence type="ECO:0000256" key="3">
    <source>
        <dbReference type="ARBA" id="ARBA00022723"/>
    </source>
</evidence>
<dbReference type="FunFam" id="3.30.40.10:FF:000138">
    <property type="entry name" value="CXXC-type zinc finger protein 1"/>
    <property type="match status" value="1"/>
</dbReference>
<accession>A0A1B0CTT9</accession>
<protein>
    <recommendedName>
        <fullName evidence="10">CXXC-type zinc finger protein 1</fullName>
    </recommendedName>
    <alternativeName>
        <fullName evidence="11">PHD finger and CXXC domain-containing protein 1</fullName>
    </alternativeName>
</protein>
<evidence type="ECO:0000256" key="2">
    <source>
        <dbReference type="ARBA" id="ARBA00022553"/>
    </source>
</evidence>
<dbReference type="PROSITE" id="PS50016">
    <property type="entry name" value="ZF_PHD_2"/>
    <property type="match status" value="1"/>
</dbReference>
<evidence type="ECO:0000256" key="13">
    <source>
        <dbReference type="SAM" id="MobiDB-lite"/>
    </source>
</evidence>
<evidence type="ECO:0000313" key="18">
    <source>
        <dbReference type="Proteomes" id="UP000092461"/>
    </source>
</evidence>
<evidence type="ECO:0000256" key="6">
    <source>
        <dbReference type="ARBA" id="ARBA00023015"/>
    </source>
</evidence>
<dbReference type="PROSITE" id="PS01359">
    <property type="entry name" value="ZF_PHD_1"/>
    <property type="match status" value="1"/>
</dbReference>
<keyword evidence="5" id="KW-0862">Zinc</keyword>
<evidence type="ECO:0000256" key="8">
    <source>
        <dbReference type="ARBA" id="ARBA00023163"/>
    </source>
</evidence>
<keyword evidence="18" id="KW-1185">Reference proteome</keyword>
<dbReference type="CDD" id="cd15553">
    <property type="entry name" value="PHD_Cfp1"/>
    <property type="match status" value="1"/>
</dbReference>
<evidence type="ECO:0000259" key="15">
    <source>
        <dbReference type="PROSITE" id="PS51058"/>
    </source>
</evidence>
<dbReference type="Proteomes" id="UP000092461">
    <property type="component" value="Unassembled WGS sequence"/>
</dbReference>
<sequence>MSDKKKSKRSKEEIAKEFDLPERKSKIATIMKQDGQAYCICRSSDCSRFMIGCDGCEEWYHGDCINISEKESKHIKHYYCQRCRDEDPTLQTVFRAIPAAPTRHENHIEEPPPPPPKVAPKKRENASKSHKRCGNCAGCNASKCGNCSACLSKKSRCEKRICTGAKQSSKSQKSKHYVSRRRHRSATPEPVINPALEGQRQCYGPGCRMTARPQSKYCSDECGTKLATSRIYQVLPQRIQEWNLSQCRAEVINRKQLDTIRAKQATVRATLAELDKRHAELDLLVERAKRCTLDPKALDNNEAEDEMSMYCITCGHEIHSKTAIRHMEKCFNKYESQTSFGSIFKTRIDGGNPMFCDFFNPINKTYCKRLRVLCPEHCKDPKVNDTDVCGCPLTRNVFEPAGEFCRAPKKSCFRHYVWEKIRRAEIDLERVRQWLKMDELMEQERRIRTAMASRAGVLGLMLHSTYNHEVMEKLCQQQGGPQR</sequence>
<keyword evidence="8" id="KW-0804">Transcription</keyword>
<feature type="domain" description="PHD-type" evidence="14">
    <location>
        <begin position="36"/>
        <end position="86"/>
    </location>
</feature>
<dbReference type="InterPro" id="IPR019786">
    <property type="entry name" value="Zinc_finger_PHD-type_CS"/>
</dbReference>
<evidence type="ECO:0000256" key="10">
    <source>
        <dbReference type="ARBA" id="ARBA00023828"/>
    </source>
</evidence>
<dbReference type="Gene3D" id="3.30.40.10">
    <property type="entry name" value="Zinc/RING finger domain, C3HC4 (zinc finger)"/>
    <property type="match status" value="1"/>
</dbReference>
<dbReference type="GO" id="GO:0003677">
    <property type="term" value="F:DNA binding"/>
    <property type="evidence" value="ECO:0007669"/>
    <property type="project" value="UniProtKB-KW"/>
</dbReference>
<reference evidence="18" key="1">
    <citation type="submission" date="2012-05" db="EMBL/GenBank/DDBJ databases">
        <title>Whole Genome Assembly of Lutzomyia longipalpis.</title>
        <authorList>
            <person name="Richards S."/>
            <person name="Qu C."/>
            <person name="Dillon R."/>
            <person name="Worley K."/>
            <person name="Scherer S."/>
            <person name="Batterton M."/>
            <person name="Taylor A."/>
            <person name="Hawes A."/>
            <person name="Hernandez B."/>
            <person name="Kovar C."/>
            <person name="Mandapat C."/>
            <person name="Pham C."/>
            <person name="Qu C."/>
            <person name="Jing C."/>
            <person name="Bess C."/>
            <person name="Bandaranaike D."/>
            <person name="Ngo D."/>
            <person name="Ongeri F."/>
            <person name="Arias F."/>
            <person name="Lara F."/>
            <person name="Weissenberger G."/>
            <person name="Kamau G."/>
            <person name="Han H."/>
            <person name="Shen H."/>
            <person name="Dinh H."/>
            <person name="Khalil I."/>
            <person name="Jones J."/>
            <person name="Shafer J."/>
            <person name="Jayaseelan J."/>
            <person name="Quiroz J."/>
            <person name="Blankenburg K."/>
            <person name="Nguyen L."/>
            <person name="Jackson L."/>
            <person name="Francisco L."/>
            <person name="Tang L.-Y."/>
            <person name="Pu L.-L."/>
            <person name="Perales L."/>
            <person name="Lorensuhewa L."/>
            <person name="Munidasa M."/>
            <person name="Coyle M."/>
            <person name="Taylor M."/>
            <person name="Puazo M."/>
            <person name="Firestine M."/>
            <person name="Scheel M."/>
            <person name="Javaid M."/>
            <person name="Wang M."/>
            <person name="Li M."/>
            <person name="Tabassum N."/>
            <person name="Saada N."/>
            <person name="Osuji N."/>
            <person name="Aqrawi P."/>
            <person name="Fu Q."/>
            <person name="Thornton R."/>
            <person name="Raj R."/>
            <person name="Goodspeed R."/>
            <person name="Mata R."/>
            <person name="Najjar R."/>
            <person name="Gubbala S."/>
            <person name="Lee S."/>
            <person name="Denson S."/>
            <person name="Patil S."/>
            <person name="Macmil S."/>
            <person name="Qi S."/>
            <person name="Matskevitch T."/>
            <person name="Palculict T."/>
            <person name="Mathew T."/>
            <person name="Vee V."/>
            <person name="Velamala V."/>
            <person name="Korchina V."/>
            <person name="Cai W."/>
            <person name="Liu W."/>
            <person name="Dai W."/>
            <person name="Zou X."/>
            <person name="Zhu Y."/>
            <person name="Zhang Y."/>
            <person name="Wu Y.-Q."/>
            <person name="Xin Y."/>
            <person name="Nazarath L."/>
            <person name="Kovar C."/>
            <person name="Han Y."/>
            <person name="Muzny D."/>
            <person name="Gibbs R."/>
        </authorList>
    </citation>
    <scope>NUCLEOTIDE SEQUENCE [LARGE SCALE GENOMIC DNA]</scope>
    <source>
        <strain evidence="18">Jacobina</strain>
    </source>
</reference>
<feature type="region of interest" description="Disordered" evidence="13">
    <location>
        <begin position="101"/>
        <end position="124"/>
    </location>
</feature>
<evidence type="ECO:0000259" key="14">
    <source>
        <dbReference type="PROSITE" id="PS50016"/>
    </source>
</evidence>
<dbReference type="Pfam" id="PF00628">
    <property type="entry name" value="PHD"/>
    <property type="match status" value="1"/>
</dbReference>
<dbReference type="SUPFAM" id="SSF57903">
    <property type="entry name" value="FYVE/PHD zinc finger"/>
    <property type="match status" value="1"/>
</dbReference>
<organism evidence="17 18">
    <name type="scientific">Lutzomyia longipalpis</name>
    <name type="common">Sand fly</name>
    <dbReference type="NCBI Taxonomy" id="7200"/>
    <lineage>
        <taxon>Eukaryota</taxon>
        <taxon>Metazoa</taxon>
        <taxon>Ecdysozoa</taxon>
        <taxon>Arthropoda</taxon>
        <taxon>Hexapoda</taxon>
        <taxon>Insecta</taxon>
        <taxon>Pterygota</taxon>
        <taxon>Neoptera</taxon>
        <taxon>Endopterygota</taxon>
        <taxon>Diptera</taxon>
        <taxon>Nematocera</taxon>
        <taxon>Psychodoidea</taxon>
        <taxon>Psychodidae</taxon>
        <taxon>Lutzomyia</taxon>
        <taxon>Lutzomyia</taxon>
    </lineage>
</organism>
<dbReference type="VEuPathDB" id="VectorBase:LLOJ008289"/>
<evidence type="ECO:0000256" key="9">
    <source>
        <dbReference type="ARBA" id="ARBA00023242"/>
    </source>
</evidence>
<dbReference type="VEuPathDB" id="VectorBase:LLONM1_006811"/>
<comment type="subcellular location">
    <subcellularLocation>
        <location evidence="1">Nucleus</location>
    </subcellularLocation>
</comment>
<evidence type="ECO:0000256" key="1">
    <source>
        <dbReference type="ARBA" id="ARBA00004123"/>
    </source>
</evidence>
<keyword evidence="4 12" id="KW-0863">Zinc-finger</keyword>
<evidence type="ECO:0000256" key="12">
    <source>
        <dbReference type="PROSITE-ProRule" id="PRU00509"/>
    </source>
</evidence>
<dbReference type="Pfam" id="PF12269">
    <property type="entry name" value="CpG_bind_C"/>
    <property type="match status" value="1"/>
</dbReference>
<dbReference type="GO" id="GO:0045893">
    <property type="term" value="P:positive regulation of DNA-templated transcription"/>
    <property type="evidence" value="ECO:0007669"/>
    <property type="project" value="TreeGrafter"/>
</dbReference>
<dbReference type="InterPro" id="IPR013083">
    <property type="entry name" value="Znf_RING/FYVE/PHD"/>
</dbReference>
<keyword evidence="3" id="KW-0479">Metal-binding</keyword>
<dbReference type="GO" id="GO:0048188">
    <property type="term" value="C:Set1C/COMPASS complex"/>
    <property type="evidence" value="ECO:0007669"/>
    <property type="project" value="InterPro"/>
</dbReference>
<keyword evidence="2" id="KW-0597">Phosphoprotein</keyword>
<keyword evidence="9" id="KW-0539">Nucleus</keyword>
<dbReference type="PANTHER" id="PTHR46174">
    <property type="entry name" value="CXXC-TYPE ZINC FINGER PROTEIN 1"/>
    <property type="match status" value="1"/>
</dbReference>
<dbReference type="PANTHER" id="PTHR46174:SF1">
    <property type="entry name" value="CXXC-TYPE ZINC FINGER PROTEIN 1"/>
    <property type="match status" value="1"/>
</dbReference>
<dbReference type="EnsemblMetazoa" id="LLOJ008289-RA">
    <property type="protein sequence ID" value="LLOJ008289-PA"/>
    <property type="gene ID" value="LLOJ008289"/>
</dbReference>
<dbReference type="InterPro" id="IPR002857">
    <property type="entry name" value="Znf_CXXC"/>
</dbReference>
<evidence type="ECO:0000256" key="11">
    <source>
        <dbReference type="ARBA" id="ARBA00081451"/>
    </source>
</evidence>
<dbReference type="InterPro" id="IPR037869">
    <property type="entry name" value="Spp1/CFP1"/>
</dbReference>
<dbReference type="InterPro" id="IPR022056">
    <property type="entry name" value="CpG-bd_C"/>
</dbReference>
<evidence type="ECO:0000256" key="5">
    <source>
        <dbReference type="ARBA" id="ARBA00022833"/>
    </source>
</evidence>
<dbReference type="GO" id="GO:0008270">
    <property type="term" value="F:zinc ion binding"/>
    <property type="evidence" value="ECO:0007669"/>
    <property type="project" value="UniProtKB-KW"/>
</dbReference>
<keyword evidence="7" id="KW-0238">DNA-binding</keyword>
<reference evidence="16" key="2">
    <citation type="journal article" date="2020" name="BMC">
        <title>Leishmania infection induces a limited differential gene expression in the sand fly midgut.</title>
        <authorList>
            <person name="Coutinho-Abreu I.V."/>
            <person name="Serafim T.D."/>
            <person name="Meneses C."/>
            <person name="Kamhawi S."/>
            <person name="Oliveira F."/>
            <person name="Valenzuela J.G."/>
        </authorList>
    </citation>
    <scope>NUCLEOTIDE SEQUENCE</scope>
    <source>
        <strain evidence="16">Jacobina</strain>
        <tissue evidence="16">Midgut</tissue>
    </source>
</reference>
<reference evidence="17" key="3">
    <citation type="submission" date="2020-05" db="UniProtKB">
        <authorList>
            <consortium name="EnsemblMetazoa"/>
        </authorList>
    </citation>
    <scope>IDENTIFICATION</scope>
    <source>
        <strain evidence="17">Jacobina</strain>
    </source>
</reference>
<dbReference type="EMBL" id="AJWK01027986">
    <property type="status" value="NOT_ANNOTATED_CDS"/>
    <property type="molecule type" value="Genomic_DNA"/>
</dbReference>
<feature type="domain" description="CXXC-type" evidence="15">
    <location>
        <begin position="119"/>
        <end position="163"/>
    </location>
</feature>
<evidence type="ECO:0000256" key="4">
    <source>
        <dbReference type="ARBA" id="ARBA00022771"/>
    </source>
</evidence>
<dbReference type="InterPro" id="IPR019787">
    <property type="entry name" value="Znf_PHD-finger"/>
</dbReference>
<dbReference type="PROSITE" id="PS51058">
    <property type="entry name" value="ZF_CXXC"/>
    <property type="match status" value="1"/>
</dbReference>
<evidence type="ECO:0000313" key="17">
    <source>
        <dbReference type="EnsemblMetazoa" id="LLOJ008289-PA"/>
    </source>
</evidence>
<name>A0A1B0CTT9_LUTLO</name>
<keyword evidence="6" id="KW-0805">Transcription regulation</keyword>
<proteinExistence type="predicted"/>